<organism evidence="1 2">
    <name type="scientific">Eumeta variegata</name>
    <name type="common">Bagworm moth</name>
    <name type="synonym">Eumeta japonica</name>
    <dbReference type="NCBI Taxonomy" id="151549"/>
    <lineage>
        <taxon>Eukaryota</taxon>
        <taxon>Metazoa</taxon>
        <taxon>Ecdysozoa</taxon>
        <taxon>Arthropoda</taxon>
        <taxon>Hexapoda</taxon>
        <taxon>Insecta</taxon>
        <taxon>Pterygota</taxon>
        <taxon>Neoptera</taxon>
        <taxon>Endopterygota</taxon>
        <taxon>Lepidoptera</taxon>
        <taxon>Glossata</taxon>
        <taxon>Ditrysia</taxon>
        <taxon>Tineoidea</taxon>
        <taxon>Psychidae</taxon>
        <taxon>Oiketicinae</taxon>
        <taxon>Eumeta</taxon>
    </lineage>
</organism>
<dbReference type="Proteomes" id="UP000299102">
    <property type="component" value="Unassembled WGS sequence"/>
</dbReference>
<sequence length="142" mass="16684">MIDGYVSVKRDRYTKIVPLKDLLSLPILMENRRWFINKNKVKRDSIRDGKEREIRRRRRVKCAFVMQYYGLETHARQSDVMLRNNVFSNTPVDFLSSIYLAVGLRCSECINKKKHDVSFTSSKFIIGVVPSDAEPLLFLLIR</sequence>
<dbReference type="AlphaFoldDB" id="A0A4C1W022"/>
<evidence type="ECO:0000313" key="2">
    <source>
        <dbReference type="Proteomes" id="UP000299102"/>
    </source>
</evidence>
<reference evidence="1 2" key="1">
    <citation type="journal article" date="2019" name="Commun. Biol.">
        <title>The bagworm genome reveals a unique fibroin gene that provides high tensile strength.</title>
        <authorList>
            <person name="Kono N."/>
            <person name="Nakamura H."/>
            <person name="Ohtoshi R."/>
            <person name="Tomita M."/>
            <person name="Numata K."/>
            <person name="Arakawa K."/>
        </authorList>
    </citation>
    <scope>NUCLEOTIDE SEQUENCE [LARGE SCALE GENOMIC DNA]</scope>
</reference>
<proteinExistence type="predicted"/>
<evidence type="ECO:0000313" key="1">
    <source>
        <dbReference type="EMBL" id="GBP44866.1"/>
    </source>
</evidence>
<name>A0A4C1W022_EUMVA</name>
<keyword evidence="2" id="KW-1185">Reference proteome</keyword>
<protein>
    <submittedName>
        <fullName evidence="1">Uncharacterized protein</fullName>
    </submittedName>
</protein>
<comment type="caution">
    <text evidence="1">The sequence shown here is derived from an EMBL/GenBank/DDBJ whole genome shotgun (WGS) entry which is preliminary data.</text>
</comment>
<accession>A0A4C1W022</accession>
<gene>
    <name evidence="1" type="ORF">EVAR_24779_1</name>
</gene>
<dbReference type="EMBL" id="BGZK01000460">
    <property type="protein sequence ID" value="GBP44866.1"/>
    <property type="molecule type" value="Genomic_DNA"/>
</dbReference>